<dbReference type="InterPro" id="IPR027383">
    <property type="entry name" value="Znf_put"/>
</dbReference>
<feature type="domain" description="Putative zinc-finger" evidence="5">
    <location>
        <begin position="9"/>
        <end position="35"/>
    </location>
</feature>
<evidence type="ECO:0000256" key="2">
    <source>
        <dbReference type="ARBA" id="ARBA00023163"/>
    </source>
</evidence>
<keyword evidence="1" id="KW-0805">Transcription regulation</keyword>
<accession>A0A7W7T226</accession>
<evidence type="ECO:0000256" key="4">
    <source>
        <dbReference type="SAM" id="Phobius"/>
    </source>
</evidence>
<evidence type="ECO:0000259" key="5">
    <source>
        <dbReference type="Pfam" id="PF13490"/>
    </source>
</evidence>
<dbReference type="Proteomes" id="UP000542674">
    <property type="component" value="Unassembled WGS sequence"/>
</dbReference>
<keyword evidence="4" id="KW-0812">Transmembrane</keyword>
<sequence length="202" mass="21629">MSCAHTVSLGAYLLGALDPAERSAFERHLDGCVTCPREMVRLAPLPGLLSQVRPEDLEPTARPPVPPPAVRRPTRPRLPLLAGAATLLVVLAAAVVLGLRFAGADEPVTWRATDTATGVSARADLVGRSWGTELWVSTDNVPKGSRCKLVVHDRDGRTEVGGWWGADRDAGARIPGSTSFDVDRIDRLDVVVDSTVVVTVRR</sequence>
<dbReference type="Pfam" id="PF13490">
    <property type="entry name" value="zf-HC2"/>
    <property type="match status" value="1"/>
</dbReference>
<gene>
    <name evidence="6" type="ORF">F4559_001274</name>
</gene>
<comment type="caution">
    <text evidence="6">The sequence shown here is derived from an EMBL/GenBank/DDBJ whole genome shotgun (WGS) entry which is preliminary data.</text>
</comment>
<protein>
    <recommendedName>
        <fullName evidence="5">Putative zinc-finger domain-containing protein</fullName>
    </recommendedName>
</protein>
<feature type="compositionally biased region" description="Pro residues" evidence="3">
    <location>
        <begin position="61"/>
        <end position="70"/>
    </location>
</feature>
<evidence type="ECO:0000256" key="1">
    <source>
        <dbReference type="ARBA" id="ARBA00023015"/>
    </source>
</evidence>
<proteinExistence type="predicted"/>
<feature type="region of interest" description="Disordered" evidence="3">
    <location>
        <begin position="53"/>
        <end position="75"/>
    </location>
</feature>
<organism evidence="6 7">
    <name type="scientific">Saccharothrix violaceirubra</name>
    <dbReference type="NCBI Taxonomy" id="413306"/>
    <lineage>
        <taxon>Bacteria</taxon>
        <taxon>Bacillati</taxon>
        <taxon>Actinomycetota</taxon>
        <taxon>Actinomycetes</taxon>
        <taxon>Pseudonocardiales</taxon>
        <taxon>Pseudonocardiaceae</taxon>
        <taxon>Saccharothrix</taxon>
    </lineage>
</organism>
<dbReference type="EMBL" id="JACHJS010000001">
    <property type="protein sequence ID" value="MBB4963915.1"/>
    <property type="molecule type" value="Genomic_DNA"/>
</dbReference>
<name>A0A7W7T226_9PSEU</name>
<evidence type="ECO:0000256" key="3">
    <source>
        <dbReference type="SAM" id="MobiDB-lite"/>
    </source>
</evidence>
<dbReference type="RefSeq" id="WP_184666649.1">
    <property type="nucleotide sequence ID" value="NZ_BAABAI010000025.1"/>
</dbReference>
<evidence type="ECO:0000313" key="7">
    <source>
        <dbReference type="Proteomes" id="UP000542674"/>
    </source>
</evidence>
<dbReference type="AlphaFoldDB" id="A0A7W7T226"/>
<dbReference type="InterPro" id="IPR041916">
    <property type="entry name" value="Anti_sigma_zinc_sf"/>
</dbReference>
<keyword evidence="2" id="KW-0804">Transcription</keyword>
<reference evidence="6 7" key="1">
    <citation type="submission" date="2020-08" db="EMBL/GenBank/DDBJ databases">
        <title>Sequencing the genomes of 1000 actinobacteria strains.</title>
        <authorList>
            <person name="Klenk H.-P."/>
        </authorList>
    </citation>
    <scope>NUCLEOTIDE SEQUENCE [LARGE SCALE GENOMIC DNA]</scope>
    <source>
        <strain evidence="6 7">DSM 45084</strain>
    </source>
</reference>
<keyword evidence="4" id="KW-1133">Transmembrane helix</keyword>
<evidence type="ECO:0000313" key="6">
    <source>
        <dbReference type="EMBL" id="MBB4963915.1"/>
    </source>
</evidence>
<keyword evidence="4" id="KW-0472">Membrane</keyword>
<feature type="transmembrane region" description="Helical" evidence="4">
    <location>
        <begin position="80"/>
        <end position="102"/>
    </location>
</feature>
<keyword evidence="7" id="KW-1185">Reference proteome</keyword>
<dbReference type="Gene3D" id="1.10.10.1320">
    <property type="entry name" value="Anti-sigma factor, zinc-finger domain"/>
    <property type="match status" value="1"/>
</dbReference>